<accession>A0A816RDD8</accession>
<dbReference type="AlphaFoldDB" id="A0A816RDD8"/>
<gene>
    <name evidence="1" type="ORF">DARMORV10_C01P23560.1</name>
</gene>
<organism evidence="1">
    <name type="scientific">Brassica napus</name>
    <name type="common">Rape</name>
    <dbReference type="NCBI Taxonomy" id="3708"/>
    <lineage>
        <taxon>Eukaryota</taxon>
        <taxon>Viridiplantae</taxon>
        <taxon>Streptophyta</taxon>
        <taxon>Embryophyta</taxon>
        <taxon>Tracheophyta</taxon>
        <taxon>Spermatophyta</taxon>
        <taxon>Magnoliopsida</taxon>
        <taxon>eudicotyledons</taxon>
        <taxon>Gunneridae</taxon>
        <taxon>Pentapetalae</taxon>
        <taxon>rosids</taxon>
        <taxon>malvids</taxon>
        <taxon>Brassicales</taxon>
        <taxon>Brassicaceae</taxon>
        <taxon>Brassiceae</taxon>
        <taxon>Brassica</taxon>
    </lineage>
</organism>
<sequence>MKRRLVMHLKKRVCSLFLIVLKKKKRSKLWIDFVCIYVARKLRRTSASRFGTGIGIGTLWKLTESCFQNSSKIFSLKTRWKLMILFWNHASVL</sequence>
<dbReference type="Proteomes" id="UP001295469">
    <property type="component" value="Chromosome C01"/>
</dbReference>
<reference evidence="1" key="1">
    <citation type="submission" date="2021-01" db="EMBL/GenBank/DDBJ databases">
        <authorList>
            <consortium name="Genoscope - CEA"/>
            <person name="William W."/>
        </authorList>
    </citation>
    <scope>NUCLEOTIDE SEQUENCE</scope>
</reference>
<dbReference type="EMBL" id="HG994365">
    <property type="protein sequence ID" value="CAF2072280.1"/>
    <property type="molecule type" value="Genomic_DNA"/>
</dbReference>
<protein>
    <submittedName>
        <fullName evidence="1">(rape) hypothetical protein</fullName>
    </submittedName>
</protein>
<evidence type="ECO:0000313" key="1">
    <source>
        <dbReference type="EMBL" id="CAF2072280.1"/>
    </source>
</evidence>
<name>A0A816RDD8_BRANA</name>
<proteinExistence type="predicted"/>